<comment type="caution">
    <text evidence="1">The sequence shown here is derived from an EMBL/GenBank/DDBJ whole genome shotgun (WGS) entry which is preliminary data.</text>
</comment>
<proteinExistence type="predicted"/>
<dbReference type="EMBL" id="JBAPLV010000011">
    <property type="protein sequence ID" value="MEI4279131.1"/>
    <property type="molecule type" value="Genomic_DNA"/>
</dbReference>
<gene>
    <name evidence="1" type="ORF">UXQ13_11710</name>
</gene>
<dbReference type="Proteomes" id="UP001373496">
    <property type="component" value="Unassembled WGS sequence"/>
</dbReference>
<evidence type="ECO:0000313" key="2">
    <source>
        <dbReference type="Proteomes" id="UP001373496"/>
    </source>
</evidence>
<reference evidence="1 2" key="1">
    <citation type="submission" date="2024-03" db="EMBL/GenBank/DDBJ databases">
        <title>Draft genome sequence of Klenkia terrae.</title>
        <authorList>
            <person name="Duangmal K."/>
            <person name="Chantavorakit T."/>
        </authorList>
    </citation>
    <scope>NUCLEOTIDE SEQUENCE [LARGE SCALE GENOMIC DNA]</scope>
    <source>
        <strain evidence="1 2">JCM 17786</strain>
    </source>
</reference>
<dbReference type="RefSeq" id="WP_225235176.1">
    <property type="nucleotide sequence ID" value="NZ_JBAPLV010000011.1"/>
</dbReference>
<evidence type="ECO:0000313" key="1">
    <source>
        <dbReference type="EMBL" id="MEI4279131.1"/>
    </source>
</evidence>
<protein>
    <submittedName>
        <fullName evidence="1">Uncharacterized protein</fullName>
    </submittedName>
</protein>
<name>A0ABU8E651_9ACTN</name>
<sequence>MTAGRRPRRGLDPAEAAVVRDRFGVADSQVLRDHAISHVLAALSAAGLADALLFIGGTALSRTHLPDRDVTSPAFNEVKRQIAELVHTAPVPA</sequence>
<accession>A0ABU8E651</accession>
<organism evidence="1 2">
    <name type="scientific">Klenkia terrae</name>
    <dbReference type="NCBI Taxonomy" id="1052259"/>
    <lineage>
        <taxon>Bacteria</taxon>
        <taxon>Bacillati</taxon>
        <taxon>Actinomycetota</taxon>
        <taxon>Actinomycetes</taxon>
        <taxon>Geodermatophilales</taxon>
        <taxon>Geodermatophilaceae</taxon>
        <taxon>Klenkia</taxon>
    </lineage>
</organism>
<keyword evidence="2" id="KW-1185">Reference proteome</keyword>